<protein>
    <recommendedName>
        <fullName evidence="2">HTH CENPB-type domain-containing protein</fullName>
    </recommendedName>
</protein>
<evidence type="ECO:0000259" key="2">
    <source>
        <dbReference type="PROSITE" id="PS51253"/>
    </source>
</evidence>
<sequence length="106" mass="12171">MHQKADYVALRLEICDFTFSNGWLQRFKEHKYLFSKSVCGESVAVDVGTAESWLDICQTILFNMDETGIFYNLLPNKTLAIKNIKRLPCDLDKNTSAWATTKIFQA</sequence>
<evidence type="ECO:0000256" key="1">
    <source>
        <dbReference type="ARBA" id="ARBA00023125"/>
    </source>
</evidence>
<keyword evidence="4" id="KW-1185">Reference proteome</keyword>
<gene>
    <name evidence="3" type="ORF">PR048_027269</name>
</gene>
<dbReference type="InterPro" id="IPR006600">
    <property type="entry name" value="HTH_CenpB_DNA-bd_dom"/>
</dbReference>
<dbReference type="Proteomes" id="UP001159363">
    <property type="component" value="Chromosome 11"/>
</dbReference>
<comment type="caution">
    <text evidence="3">The sequence shown here is derived from an EMBL/GenBank/DDBJ whole genome shotgun (WGS) entry which is preliminary data.</text>
</comment>
<reference evidence="3 4" key="1">
    <citation type="submission" date="2023-02" db="EMBL/GenBank/DDBJ databases">
        <title>LHISI_Scaffold_Assembly.</title>
        <authorList>
            <person name="Stuart O.P."/>
            <person name="Cleave R."/>
            <person name="Magrath M.J.L."/>
            <person name="Mikheyev A.S."/>
        </authorList>
    </citation>
    <scope>NUCLEOTIDE SEQUENCE [LARGE SCALE GENOMIC DNA]</scope>
    <source>
        <strain evidence="3">Daus_M_001</strain>
        <tissue evidence="3">Leg muscle</tissue>
    </source>
</reference>
<dbReference type="EMBL" id="JARBHB010000012">
    <property type="protein sequence ID" value="KAJ8870967.1"/>
    <property type="molecule type" value="Genomic_DNA"/>
</dbReference>
<dbReference type="PROSITE" id="PS51253">
    <property type="entry name" value="HTH_CENPB"/>
    <property type="match status" value="1"/>
</dbReference>
<feature type="domain" description="HTH CENPB-type" evidence="2">
    <location>
        <begin position="1"/>
        <end position="37"/>
    </location>
</feature>
<evidence type="ECO:0000313" key="4">
    <source>
        <dbReference type="Proteomes" id="UP001159363"/>
    </source>
</evidence>
<evidence type="ECO:0000313" key="3">
    <source>
        <dbReference type="EMBL" id="KAJ8870967.1"/>
    </source>
</evidence>
<name>A0ABQ9GF00_9NEOP</name>
<accession>A0ABQ9GF00</accession>
<organism evidence="3 4">
    <name type="scientific">Dryococelus australis</name>
    <dbReference type="NCBI Taxonomy" id="614101"/>
    <lineage>
        <taxon>Eukaryota</taxon>
        <taxon>Metazoa</taxon>
        <taxon>Ecdysozoa</taxon>
        <taxon>Arthropoda</taxon>
        <taxon>Hexapoda</taxon>
        <taxon>Insecta</taxon>
        <taxon>Pterygota</taxon>
        <taxon>Neoptera</taxon>
        <taxon>Polyneoptera</taxon>
        <taxon>Phasmatodea</taxon>
        <taxon>Verophasmatodea</taxon>
        <taxon>Anareolatae</taxon>
        <taxon>Phasmatidae</taxon>
        <taxon>Eurycanthinae</taxon>
        <taxon>Dryococelus</taxon>
    </lineage>
</organism>
<dbReference type="Gene3D" id="1.10.10.60">
    <property type="entry name" value="Homeodomain-like"/>
    <property type="match status" value="1"/>
</dbReference>
<keyword evidence="1" id="KW-0238">DNA-binding</keyword>
<proteinExistence type="predicted"/>